<evidence type="ECO:0000259" key="4">
    <source>
        <dbReference type="PROSITE" id="PS50043"/>
    </source>
</evidence>
<gene>
    <name evidence="5" type="ORF">ABH992_002764</name>
</gene>
<accession>A0ABV4GEL4</accession>
<organism evidence="5 6">
    <name type="scientific">Bradyrhizobium yuanmingense</name>
    <dbReference type="NCBI Taxonomy" id="108015"/>
    <lineage>
        <taxon>Bacteria</taxon>
        <taxon>Pseudomonadati</taxon>
        <taxon>Pseudomonadota</taxon>
        <taxon>Alphaproteobacteria</taxon>
        <taxon>Hyphomicrobiales</taxon>
        <taxon>Nitrobacteraceae</taxon>
        <taxon>Bradyrhizobium</taxon>
    </lineage>
</organism>
<dbReference type="SUPFAM" id="SSF75516">
    <property type="entry name" value="Pheromone-binding domain of LuxR-like quorum-sensing transcription factors"/>
    <property type="match status" value="1"/>
</dbReference>
<keyword evidence="3" id="KW-0804">Transcription</keyword>
<keyword evidence="2" id="KW-0238">DNA-binding</keyword>
<feature type="domain" description="HTH luxR-type" evidence="4">
    <location>
        <begin position="173"/>
        <end position="238"/>
    </location>
</feature>
<dbReference type="CDD" id="cd06170">
    <property type="entry name" value="LuxR_C_like"/>
    <property type="match status" value="1"/>
</dbReference>
<dbReference type="PRINTS" id="PR00038">
    <property type="entry name" value="HTHLUXR"/>
</dbReference>
<dbReference type="Pfam" id="PF03472">
    <property type="entry name" value="Autoind_bind"/>
    <property type="match status" value="1"/>
</dbReference>
<reference evidence="5 6" key="1">
    <citation type="submission" date="2024-07" db="EMBL/GenBank/DDBJ databases">
        <title>Genomic Encyclopedia of Type Strains, Phase V (KMG-V): Genome sequencing to study the core and pangenomes of soil and plant-associated prokaryotes.</title>
        <authorList>
            <person name="Whitman W."/>
        </authorList>
    </citation>
    <scope>NUCLEOTIDE SEQUENCE [LARGE SCALE GENOMIC DNA]</scope>
    <source>
        <strain evidence="5 6">USDA 222</strain>
    </source>
</reference>
<evidence type="ECO:0000256" key="1">
    <source>
        <dbReference type="ARBA" id="ARBA00023015"/>
    </source>
</evidence>
<comment type="caution">
    <text evidence="5">The sequence shown here is derived from an EMBL/GenBank/DDBJ whole genome shotgun (WGS) entry which is preliminary data.</text>
</comment>
<dbReference type="InterPro" id="IPR036388">
    <property type="entry name" value="WH-like_DNA-bd_sf"/>
</dbReference>
<evidence type="ECO:0000313" key="5">
    <source>
        <dbReference type="EMBL" id="MEY9470365.1"/>
    </source>
</evidence>
<sequence length="242" mass="27045">MDVIRTRAFEFIETVQELSDAASVLDAMGRMLGQYGADQFCCAYVAPLSTEAPREAVLAHRLPRGFLDMYSAEQFVWDDPALRHCKTTLRPFRWLREAPFDPTREPRAVELVRRARDFGLNDGVMVPIASPGIRIGHVFFGGRDIHLPERDLPALHLIALYAFDRALTLRGQPEARTLVLSLRECEVLTLAAVGRSTEDIADALAITPRTVKAHVKSCCKKLGATTRTQAVMIAMRNRMISP</sequence>
<dbReference type="PANTHER" id="PTHR44688:SF16">
    <property type="entry name" value="DNA-BINDING TRANSCRIPTIONAL ACTIVATOR DEVR_DOSR"/>
    <property type="match status" value="1"/>
</dbReference>
<dbReference type="SMART" id="SM00421">
    <property type="entry name" value="HTH_LUXR"/>
    <property type="match status" value="1"/>
</dbReference>
<name>A0ABV4GEL4_9BRAD</name>
<dbReference type="InterPro" id="IPR016032">
    <property type="entry name" value="Sig_transdc_resp-reg_C-effctor"/>
</dbReference>
<dbReference type="PROSITE" id="PS50043">
    <property type="entry name" value="HTH_LUXR_2"/>
    <property type="match status" value="1"/>
</dbReference>
<protein>
    <submittedName>
        <fullName evidence="5">LuxR family quorum sensing-dependent transcriptional regulator</fullName>
    </submittedName>
</protein>
<dbReference type="Gene3D" id="3.30.450.80">
    <property type="entry name" value="Transcription factor LuxR-like, autoinducer-binding domain"/>
    <property type="match status" value="1"/>
</dbReference>
<evidence type="ECO:0000256" key="2">
    <source>
        <dbReference type="ARBA" id="ARBA00023125"/>
    </source>
</evidence>
<keyword evidence="6" id="KW-1185">Reference proteome</keyword>
<dbReference type="RefSeq" id="WP_036039807.1">
    <property type="nucleotide sequence ID" value="NZ_JBGBYD010000002.1"/>
</dbReference>
<dbReference type="Gene3D" id="1.10.10.10">
    <property type="entry name" value="Winged helix-like DNA-binding domain superfamily/Winged helix DNA-binding domain"/>
    <property type="match status" value="1"/>
</dbReference>
<dbReference type="PANTHER" id="PTHR44688">
    <property type="entry name" value="DNA-BINDING TRANSCRIPTIONAL ACTIVATOR DEVR_DOSR"/>
    <property type="match status" value="1"/>
</dbReference>
<evidence type="ECO:0000313" key="6">
    <source>
        <dbReference type="Proteomes" id="UP001565474"/>
    </source>
</evidence>
<dbReference type="InterPro" id="IPR005143">
    <property type="entry name" value="TF_LuxR_autoind-bd_dom"/>
</dbReference>
<dbReference type="InterPro" id="IPR000792">
    <property type="entry name" value="Tscrpt_reg_LuxR_C"/>
</dbReference>
<dbReference type="Proteomes" id="UP001565474">
    <property type="component" value="Unassembled WGS sequence"/>
</dbReference>
<keyword evidence="1" id="KW-0805">Transcription regulation</keyword>
<dbReference type="InterPro" id="IPR036693">
    <property type="entry name" value="TF_LuxR_autoind-bd_dom_sf"/>
</dbReference>
<dbReference type="EMBL" id="JBGBZN010000002">
    <property type="protein sequence ID" value="MEY9470365.1"/>
    <property type="molecule type" value="Genomic_DNA"/>
</dbReference>
<proteinExistence type="predicted"/>
<evidence type="ECO:0000256" key="3">
    <source>
        <dbReference type="ARBA" id="ARBA00023163"/>
    </source>
</evidence>
<dbReference type="Pfam" id="PF00196">
    <property type="entry name" value="GerE"/>
    <property type="match status" value="1"/>
</dbReference>
<dbReference type="SUPFAM" id="SSF46894">
    <property type="entry name" value="C-terminal effector domain of the bipartite response regulators"/>
    <property type="match status" value="1"/>
</dbReference>